<feature type="compositionally biased region" description="Basic and acidic residues" evidence="1">
    <location>
        <begin position="41"/>
        <end position="53"/>
    </location>
</feature>
<organism evidence="2 3">
    <name type="scientific">Ectocarpus siliculosus</name>
    <name type="common">Brown alga</name>
    <name type="synonym">Conferva siliculosa</name>
    <dbReference type="NCBI Taxonomy" id="2880"/>
    <lineage>
        <taxon>Eukaryota</taxon>
        <taxon>Sar</taxon>
        <taxon>Stramenopiles</taxon>
        <taxon>Ochrophyta</taxon>
        <taxon>PX clade</taxon>
        <taxon>Phaeophyceae</taxon>
        <taxon>Ectocarpales</taxon>
        <taxon>Ectocarpaceae</taxon>
        <taxon>Ectocarpus</taxon>
    </lineage>
</organism>
<evidence type="ECO:0000256" key="1">
    <source>
        <dbReference type="SAM" id="MobiDB-lite"/>
    </source>
</evidence>
<feature type="region of interest" description="Disordered" evidence="1">
    <location>
        <begin position="41"/>
        <end position="89"/>
    </location>
</feature>
<dbReference type="InterPro" id="IPR035898">
    <property type="entry name" value="TAZ_dom_sf"/>
</dbReference>
<evidence type="ECO:0000313" key="2">
    <source>
        <dbReference type="EMBL" id="CBJ28740.1"/>
    </source>
</evidence>
<proteinExistence type="predicted"/>
<feature type="compositionally biased region" description="Acidic residues" evidence="1">
    <location>
        <begin position="54"/>
        <end position="64"/>
    </location>
</feature>
<dbReference type="InParanoid" id="D7FIB6"/>
<dbReference type="OrthoDB" id="46628at2759"/>
<dbReference type="Proteomes" id="UP000002630">
    <property type="component" value="Linkage Group LG23"/>
</dbReference>
<dbReference type="EMBL" id="FN649748">
    <property type="protein sequence ID" value="CBJ28740.1"/>
    <property type="molecule type" value="Genomic_DNA"/>
</dbReference>
<keyword evidence="3" id="KW-1185">Reference proteome</keyword>
<dbReference type="Gene3D" id="1.20.1020.10">
    <property type="entry name" value="TAZ domain"/>
    <property type="match status" value="1"/>
</dbReference>
<protein>
    <submittedName>
        <fullName evidence="2">Uncharacterized protein</fullName>
    </submittedName>
</protein>
<dbReference type="SUPFAM" id="SSF57933">
    <property type="entry name" value="TAZ domain"/>
    <property type="match status" value="1"/>
</dbReference>
<evidence type="ECO:0000313" key="3">
    <source>
        <dbReference type="Proteomes" id="UP000002630"/>
    </source>
</evidence>
<gene>
    <name evidence="2" type="ORF">Esi_0119_0032</name>
</gene>
<dbReference type="AlphaFoldDB" id="D7FIB6"/>
<sequence>MDASCMVPHCASSRFVMGHYHKCKEPKCHLCGPVRAIISRERDEQRLLGRTESSDDEDSSDDNDGSGGGGGDDGRGGGKDDDDDDDDDL</sequence>
<accession>D7FIB6</accession>
<name>D7FIB6_ECTSI</name>
<feature type="compositionally biased region" description="Acidic residues" evidence="1">
    <location>
        <begin position="80"/>
        <end position="89"/>
    </location>
</feature>
<reference evidence="2 3" key="1">
    <citation type="journal article" date="2010" name="Nature">
        <title>The Ectocarpus genome and the independent evolution of multicellularity in brown algae.</title>
        <authorList>
            <person name="Cock J.M."/>
            <person name="Sterck L."/>
            <person name="Rouze P."/>
            <person name="Scornet D."/>
            <person name="Allen A.E."/>
            <person name="Amoutzias G."/>
            <person name="Anthouard V."/>
            <person name="Artiguenave F."/>
            <person name="Aury J.M."/>
            <person name="Badger J.H."/>
            <person name="Beszteri B."/>
            <person name="Billiau K."/>
            <person name="Bonnet E."/>
            <person name="Bothwell J.H."/>
            <person name="Bowler C."/>
            <person name="Boyen C."/>
            <person name="Brownlee C."/>
            <person name="Carrano C.J."/>
            <person name="Charrier B."/>
            <person name="Cho G.Y."/>
            <person name="Coelho S.M."/>
            <person name="Collen J."/>
            <person name="Corre E."/>
            <person name="Da Silva C."/>
            <person name="Delage L."/>
            <person name="Delaroque N."/>
            <person name="Dittami S.M."/>
            <person name="Doulbeau S."/>
            <person name="Elias M."/>
            <person name="Farnham G."/>
            <person name="Gachon C.M."/>
            <person name="Gschloessl B."/>
            <person name="Heesch S."/>
            <person name="Jabbari K."/>
            <person name="Jubin C."/>
            <person name="Kawai H."/>
            <person name="Kimura K."/>
            <person name="Kloareg B."/>
            <person name="Kupper F.C."/>
            <person name="Lang D."/>
            <person name="Le Bail A."/>
            <person name="Leblanc C."/>
            <person name="Lerouge P."/>
            <person name="Lohr M."/>
            <person name="Lopez P.J."/>
            <person name="Martens C."/>
            <person name="Maumus F."/>
            <person name="Michel G."/>
            <person name="Miranda-Saavedra D."/>
            <person name="Morales J."/>
            <person name="Moreau H."/>
            <person name="Motomura T."/>
            <person name="Nagasato C."/>
            <person name="Napoli C.A."/>
            <person name="Nelson D.R."/>
            <person name="Nyvall-Collen P."/>
            <person name="Peters A.F."/>
            <person name="Pommier C."/>
            <person name="Potin P."/>
            <person name="Poulain J."/>
            <person name="Quesneville H."/>
            <person name="Read B."/>
            <person name="Rensing S.A."/>
            <person name="Ritter A."/>
            <person name="Rousvoal S."/>
            <person name="Samanta M."/>
            <person name="Samson G."/>
            <person name="Schroeder D.C."/>
            <person name="Segurens B."/>
            <person name="Strittmatter M."/>
            <person name="Tonon T."/>
            <person name="Tregear J.W."/>
            <person name="Valentin K."/>
            <person name="von Dassow P."/>
            <person name="Yamagishi T."/>
            <person name="Van de Peer Y."/>
            <person name="Wincker P."/>
        </authorList>
    </citation>
    <scope>NUCLEOTIDE SEQUENCE [LARGE SCALE GENOMIC DNA]</scope>
    <source>
        <strain evidence="3">Ec32 / CCAP1310/4</strain>
    </source>
</reference>
<dbReference type="EMBL" id="FN647870">
    <property type="protein sequence ID" value="CBJ28740.1"/>
    <property type="molecule type" value="Genomic_DNA"/>
</dbReference>